<dbReference type="EMBL" id="QGTJ01000002">
    <property type="protein sequence ID" value="PWV64472.1"/>
    <property type="molecule type" value="Genomic_DNA"/>
</dbReference>
<evidence type="ECO:0000256" key="2">
    <source>
        <dbReference type="ARBA" id="ARBA00022603"/>
    </source>
</evidence>
<dbReference type="PANTHER" id="PTHR43667">
    <property type="entry name" value="CYCLOPROPANE-FATTY-ACYL-PHOSPHOLIPID SYNTHASE"/>
    <property type="match status" value="1"/>
</dbReference>
<dbReference type="GO" id="GO:0032259">
    <property type="term" value="P:methylation"/>
    <property type="evidence" value="ECO:0007669"/>
    <property type="project" value="UniProtKB-KW"/>
</dbReference>
<dbReference type="InterPro" id="IPR003333">
    <property type="entry name" value="CMAS"/>
</dbReference>
<evidence type="ECO:0000256" key="5">
    <source>
        <dbReference type="ARBA" id="ARBA00023098"/>
    </source>
</evidence>
<dbReference type="CDD" id="cd02440">
    <property type="entry name" value="AdoMet_MTases"/>
    <property type="match status" value="1"/>
</dbReference>
<dbReference type="GO" id="GO:0008610">
    <property type="term" value="P:lipid biosynthetic process"/>
    <property type="evidence" value="ECO:0007669"/>
    <property type="project" value="InterPro"/>
</dbReference>
<evidence type="ECO:0000256" key="1">
    <source>
        <dbReference type="ARBA" id="ARBA00010815"/>
    </source>
</evidence>
<evidence type="ECO:0000313" key="7">
    <source>
        <dbReference type="EMBL" id="PWV64472.1"/>
    </source>
</evidence>
<dbReference type="OrthoDB" id="9782855at2"/>
<dbReference type="GO" id="GO:0008168">
    <property type="term" value="F:methyltransferase activity"/>
    <property type="evidence" value="ECO:0007669"/>
    <property type="project" value="UniProtKB-KW"/>
</dbReference>
<evidence type="ECO:0000313" key="8">
    <source>
        <dbReference type="Proteomes" id="UP000246569"/>
    </source>
</evidence>
<dbReference type="InterPro" id="IPR050723">
    <property type="entry name" value="CFA/CMAS"/>
</dbReference>
<evidence type="ECO:0000256" key="3">
    <source>
        <dbReference type="ARBA" id="ARBA00022679"/>
    </source>
</evidence>
<feature type="active site" evidence="6">
    <location>
        <position position="359"/>
    </location>
</feature>
<evidence type="ECO:0000256" key="6">
    <source>
        <dbReference type="PIRSR" id="PIRSR003085-1"/>
    </source>
</evidence>
<keyword evidence="3" id="KW-0808">Transferase</keyword>
<accession>A0A317MYN4</accession>
<dbReference type="Gene3D" id="3.40.50.150">
    <property type="entry name" value="Vaccinia Virus protein VP39"/>
    <property type="match status" value="1"/>
</dbReference>
<comment type="similarity">
    <text evidence="1">Belongs to the CFA/CMAS family.</text>
</comment>
<dbReference type="SUPFAM" id="SSF53335">
    <property type="entry name" value="S-adenosyl-L-methionine-dependent methyltransferases"/>
    <property type="match status" value="1"/>
</dbReference>
<comment type="caution">
    <text evidence="7">The sequence shown here is derived from an EMBL/GenBank/DDBJ whole genome shotgun (WGS) entry which is preliminary data.</text>
</comment>
<dbReference type="AlphaFoldDB" id="A0A317MYN4"/>
<proteinExistence type="inferred from homology"/>
<evidence type="ECO:0000256" key="4">
    <source>
        <dbReference type="ARBA" id="ARBA00022691"/>
    </source>
</evidence>
<dbReference type="PIRSF" id="PIRSF003085">
    <property type="entry name" value="CMAS"/>
    <property type="match status" value="1"/>
</dbReference>
<organism evidence="7 8">
    <name type="scientific">Plasticicumulans acidivorans</name>
    <dbReference type="NCBI Taxonomy" id="886464"/>
    <lineage>
        <taxon>Bacteria</taxon>
        <taxon>Pseudomonadati</taxon>
        <taxon>Pseudomonadota</taxon>
        <taxon>Gammaproteobacteria</taxon>
        <taxon>Candidatus Competibacteraceae</taxon>
        <taxon>Plasticicumulans</taxon>
    </lineage>
</organism>
<dbReference type="Proteomes" id="UP000246569">
    <property type="component" value="Unassembled WGS sequence"/>
</dbReference>
<reference evidence="7 8" key="1">
    <citation type="submission" date="2018-05" db="EMBL/GenBank/DDBJ databases">
        <title>Genomic Encyclopedia of Type Strains, Phase IV (KMG-IV): sequencing the most valuable type-strain genomes for metagenomic binning, comparative biology and taxonomic classification.</title>
        <authorList>
            <person name="Goeker M."/>
        </authorList>
    </citation>
    <scope>NUCLEOTIDE SEQUENCE [LARGE SCALE GENOMIC DNA]</scope>
    <source>
        <strain evidence="7 8">DSM 23606</strain>
    </source>
</reference>
<name>A0A317MYN4_9GAMM</name>
<sequence>MRNLPVFTLPPLAANRRQTWAERWCRRLLAQADVQLDGERPHDLQVRDPRMFRATLLGGSLGFGESYMNGWWDCQRLDALFTRLLSHGIDARAGRRPAQWLQLLRDRLINAQSRRRAFQVGRQHYDLGNLLYSRLLDPTMSYSCGYWARARDLATAQRDKLALICAKLGLQPGMRLLDIGCGWGGLAEYAAREHGVRVVGVTISQEQAALARERCAGLPVEIRLQDYRSIDERFDRVVSVGMFEHVGHRNYQRFMEIAYRCLGPGGLLLLHTIGNSYTASTVDPWIEKYIFPNGILPSVQQIARAAEKRFVIEDWHNFGADYDRTLMSWHANFEHAWPELALHYDERFHRMFRYYLLCCAGAFRARDTQLWQVVLARGGVRGGYRAPR</sequence>
<keyword evidence="8" id="KW-1185">Reference proteome</keyword>
<dbReference type="NCBIfam" id="NF008686">
    <property type="entry name" value="PRK11705.1"/>
    <property type="match status" value="1"/>
</dbReference>
<keyword evidence="4" id="KW-0949">S-adenosyl-L-methionine</keyword>
<protein>
    <submittedName>
        <fullName evidence="7">Cyclopropane-fatty-acyl-phospholipid synthase</fullName>
    </submittedName>
</protein>
<dbReference type="PANTHER" id="PTHR43667:SF1">
    <property type="entry name" value="CYCLOPROPANE-FATTY-ACYL-PHOSPHOLIPID SYNTHASE"/>
    <property type="match status" value="1"/>
</dbReference>
<dbReference type="RefSeq" id="WP_110017134.1">
    <property type="nucleotide sequence ID" value="NZ_QGTJ01000002.1"/>
</dbReference>
<gene>
    <name evidence="7" type="ORF">C7443_102121</name>
</gene>
<keyword evidence="5" id="KW-0443">Lipid metabolism</keyword>
<dbReference type="Pfam" id="PF02353">
    <property type="entry name" value="CMAS"/>
    <property type="match status" value="1"/>
</dbReference>
<keyword evidence="2" id="KW-0489">Methyltransferase</keyword>
<dbReference type="InterPro" id="IPR029063">
    <property type="entry name" value="SAM-dependent_MTases_sf"/>
</dbReference>